<dbReference type="Pfam" id="PF20703">
    <property type="entry name" value="nSTAND1"/>
    <property type="match status" value="1"/>
</dbReference>
<dbReference type="Pfam" id="PF13181">
    <property type="entry name" value="TPR_8"/>
    <property type="match status" value="1"/>
</dbReference>
<evidence type="ECO:0000313" key="3">
    <source>
        <dbReference type="EMBL" id="MCW8107935.1"/>
    </source>
</evidence>
<keyword evidence="1" id="KW-0802">TPR repeat</keyword>
<gene>
    <name evidence="3" type="ORF">OPS25_05435</name>
</gene>
<evidence type="ECO:0000256" key="1">
    <source>
        <dbReference type="PROSITE-ProRule" id="PRU00339"/>
    </source>
</evidence>
<evidence type="ECO:0000259" key="2">
    <source>
        <dbReference type="Pfam" id="PF20703"/>
    </source>
</evidence>
<sequence length="1141" mass="129889">MAQCRIFVSSPGDVAVERTLVGSVVERLKAKFGHRSHIKLILWEQLPLNASDSFQPQLPASSECELFLLILWKRIGTPLPDSALPDGYDGPITGTEFEFLSALKSQKNKGKPTIWVYRKINPNKKSGLDEVDIFFEKYFLDSQQRLSKAFHQFNTTTDFEYQLEAHLNIWLDENLPTVSDDELLKIEKWQSGNPYLGLKPFRFSQANVFRGRAAAVAESIERLKSKSAQGHPFLLIMGMSGSGKSSLLRAGILPSLYTPQMVPAVKQFYRGIMRPADVQGDPFAGLISALSAKSAGYLIDDDDKPAMLELCKNESDKFIEYLGNALQKWPPHSQLVIGIDQFEELYNASSIDIETQRAFARIVQRLVDQLNVWVVVTLRSDCYHFLTDTPELLELKQDGGQLDLQPPALFNIKQMITEPAELAGLQFEQGHDGELPLDEVIAQSAAKSPESLPLLEFTLSQLYEKRSASGLLTFACYESIGGIEGAIASHAEHVFEQFKPAVKARFSTIFNQLVTSVSDGRYSRHWAYLAELCRNKHSKALVEGFLEARLLVSECNPKGIEVVTLVHESLFRHWPRLAEYLEKNKRLLHLRNEIDQQVKRWLANGKDPALLLNAGKPLEDGKALLKSPLALDKEARQLILLSVKRANYNKRIQWSAVAALVLITLYATWASVSATQSQRIAETSLAKSQDLIGFLVGDLYSQLSKLGRLDVMQSIGQKALNYFVELDPKRATNEDIANRSKTLYQIGSVYIELNQHESALEAFAESRKLLELLTRENPDNYEYLFEYSQATYWVGYTYWLGKHFAKAQQFFEQYLDIANNLVALKPNDSSAKMEVSYALSNLGTMAGSLNKHELAKEYFQASIANSETILAREPDHDDALWSQADANSWLGNAYRKQLDLKKALKYYQDEQRVFKSLVKQSYSYHNRYDLLLATNRILGLKSYLGQYDKALEGYYALLNDIKYLVNHDPDNSRWRHTHVILLADIAKNEFLQGNWLKAKQYFKRSFRITPSLPTNIERIWVDDYAERHYWYWRFLYAQGETKQAQIVGNQIMSLSSKPAKVWQIRYASRSAQPVDFENARKKTDIAGPDALIAYLEYAIANNDDETSRKLASYVPEEMWKNFDLKELKLLLPPKELSLSQQ</sequence>
<dbReference type="PROSITE" id="PS50005">
    <property type="entry name" value="TPR"/>
    <property type="match status" value="1"/>
</dbReference>
<proteinExistence type="predicted"/>
<protein>
    <submittedName>
        <fullName evidence="3">Tetratricopeptide repeat protein</fullName>
    </submittedName>
</protein>
<name>A0ABT3P591_9ALTE</name>
<dbReference type="InterPro" id="IPR027417">
    <property type="entry name" value="P-loop_NTPase"/>
</dbReference>
<dbReference type="SUPFAM" id="SSF52540">
    <property type="entry name" value="P-loop containing nucleoside triphosphate hydrolases"/>
    <property type="match status" value="1"/>
</dbReference>
<dbReference type="InterPro" id="IPR049052">
    <property type="entry name" value="nSTAND1"/>
</dbReference>
<reference evidence="3" key="1">
    <citation type="submission" date="2022-11" db="EMBL/GenBank/DDBJ databases">
        <title>Alteromonas sp. nov., isolated from sea water of the Qingdao.</title>
        <authorList>
            <person name="Wang Q."/>
        </authorList>
    </citation>
    <scope>NUCLEOTIDE SEQUENCE</scope>
    <source>
        <strain evidence="3">ASW11-7</strain>
    </source>
</reference>
<dbReference type="RefSeq" id="WP_265616621.1">
    <property type="nucleotide sequence ID" value="NZ_JAPFRD010000005.1"/>
</dbReference>
<dbReference type="InterPro" id="IPR011990">
    <property type="entry name" value="TPR-like_helical_dom_sf"/>
</dbReference>
<evidence type="ECO:0000313" key="4">
    <source>
        <dbReference type="Proteomes" id="UP001142810"/>
    </source>
</evidence>
<dbReference type="SUPFAM" id="SSF48452">
    <property type="entry name" value="TPR-like"/>
    <property type="match status" value="2"/>
</dbReference>
<feature type="domain" description="Novel STAND NTPase 1" evidence="2">
    <location>
        <begin position="194"/>
        <end position="608"/>
    </location>
</feature>
<dbReference type="Gene3D" id="1.25.40.10">
    <property type="entry name" value="Tetratricopeptide repeat domain"/>
    <property type="match status" value="3"/>
</dbReference>
<dbReference type="Proteomes" id="UP001142810">
    <property type="component" value="Unassembled WGS sequence"/>
</dbReference>
<keyword evidence="4" id="KW-1185">Reference proteome</keyword>
<dbReference type="Gene3D" id="3.40.50.300">
    <property type="entry name" value="P-loop containing nucleotide triphosphate hydrolases"/>
    <property type="match status" value="1"/>
</dbReference>
<accession>A0ABT3P591</accession>
<organism evidence="3 4">
    <name type="scientific">Alteromonas aquimaris</name>
    <dbReference type="NCBI Taxonomy" id="2998417"/>
    <lineage>
        <taxon>Bacteria</taxon>
        <taxon>Pseudomonadati</taxon>
        <taxon>Pseudomonadota</taxon>
        <taxon>Gammaproteobacteria</taxon>
        <taxon>Alteromonadales</taxon>
        <taxon>Alteromonadaceae</taxon>
        <taxon>Alteromonas/Salinimonas group</taxon>
        <taxon>Alteromonas</taxon>
    </lineage>
</organism>
<dbReference type="SMART" id="SM00028">
    <property type="entry name" value="TPR"/>
    <property type="match status" value="4"/>
</dbReference>
<dbReference type="InterPro" id="IPR019734">
    <property type="entry name" value="TPR_rpt"/>
</dbReference>
<feature type="repeat" description="TPR" evidence="1">
    <location>
        <begin position="740"/>
        <end position="773"/>
    </location>
</feature>
<dbReference type="EMBL" id="JAPFRD010000005">
    <property type="protein sequence ID" value="MCW8107935.1"/>
    <property type="molecule type" value="Genomic_DNA"/>
</dbReference>
<comment type="caution">
    <text evidence="3">The sequence shown here is derived from an EMBL/GenBank/DDBJ whole genome shotgun (WGS) entry which is preliminary data.</text>
</comment>